<reference evidence="10 11" key="1">
    <citation type="submission" date="2021-05" db="EMBL/GenBank/DDBJ databases">
        <title>The draft genome of Geobacter luticola JCM 17780.</title>
        <authorList>
            <person name="Xu Z."/>
            <person name="Masuda Y."/>
            <person name="Itoh H."/>
            <person name="Senoo K."/>
        </authorList>
    </citation>
    <scope>NUCLEOTIDE SEQUENCE [LARGE SCALE GENOMIC DNA]</scope>
    <source>
        <strain evidence="10 11">JCM 17780</strain>
    </source>
</reference>
<keyword evidence="7" id="KW-0998">Cell outer membrane</keyword>
<dbReference type="Pfam" id="PF01103">
    <property type="entry name" value="Omp85"/>
    <property type="match status" value="1"/>
</dbReference>
<name>A0ABS5SFV2_9BACT</name>
<feature type="domain" description="POTRA" evidence="9">
    <location>
        <begin position="339"/>
        <end position="410"/>
    </location>
</feature>
<dbReference type="Proteomes" id="UP000756860">
    <property type="component" value="Unassembled WGS sequence"/>
</dbReference>
<dbReference type="SUPFAM" id="SSF56935">
    <property type="entry name" value="Porins"/>
    <property type="match status" value="1"/>
</dbReference>
<evidence type="ECO:0000259" key="9">
    <source>
        <dbReference type="PROSITE" id="PS51779"/>
    </source>
</evidence>
<evidence type="ECO:0000313" key="10">
    <source>
        <dbReference type="EMBL" id="MBT0654236.1"/>
    </source>
</evidence>
<evidence type="ECO:0000256" key="5">
    <source>
        <dbReference type="ARBA" id="ARBA00022737"/>
    </source>
</evidence>
<dbReference type="RefSeq" id="WP_214176239.1">
    <property type="nucleotide sequence ID" value="NZ_JAHCVK010000008.1"/>
</dbReference>
<dbReference type="PROSITE" id="PS51779">
    <property type="entry name" value="POTRA"/>
    <property type="match status" value="4"/>
</dbReference>
<dbReference type="InterPro" id="IPR039910">
    <property type="entry name" value="D15-like"/>
</dbReference>
<evidence type="ECO:0000256" key="1">
    <source>
        <dbReference type="ARBA" id="ARBA00004370"/>
    </source>
</evidence>
<keyword evidence="4" id="KW-0732">Signal</keyword>
<protein>
    <recommendedName>
        <fullName evidence="8">Outer membrane protein assembly factor BamA</fullName>
    </recommendedName>
</protein>
<dbReference type="InterPro" id="IPR034746">
    <property type="entry name" value="POTRA"/>
</dbReference>
<feature type="domain" description="POTRA" evidence="9">
    <location>
        <begin position="87"/>
        <end position="164"/>
    </location>
</feature>
<evidence type="ECO:0000256" key="8">
    <source>
        <dbReference type="NCBIfam" id="TIGR03303"/>
    </source>
</evidence>
<comment type="caution">
    <text evidence="10">The sequence shown here is derived from an EMBL/GenBank/DDBJ whole genome shotgun (WGS) entry which is preliminary data.</text>
</comment>
<keyword evidence="6" id="KW-0472">Membrane</keyword>
<dbReference type="Gene3D" id="2.40.160.50">
    <property type="entry name" value="membrane protein fhac: a member of the omp85/tpsb transporter family"/>
    <property type="match status" value="1"/>
</dbReference>
<dbReference type="PIRSF" id="PIRSF006076">
    <property type="entry name" value="OM_assembly_OMP85"/>
    <property type="match status" value="1"/>
</dbReference>
<accession>A0ABS5SFV2</accession>
<keyword evidence="3" id="KW-0812">Transmembrane</keyword>
<evidence type="ECO:0000256" key="2">
    <source>
        <dbReference type="ARBA" id="ARBA00022452"/>
    </source>
</evidence>
<dbReference type="NCBIfam" id="TIGR03303">
    <property type="entry name" value="OM_YaeT"/>
    <property type="match status" value="1"/>
</dbReference>
<feature type="domain" description="POTRA" evidence="9">
    <location>
        <begin position="15"/>
        <end position="86"/>
    </location>
</feature>
<dbReference type="Pfam" id="PF07244">
    <property type="entry name" value="POTRA"/>
    <property type="match status" value="5"/>
</dbReference>
<evidence type="ECO:0000256" key="6">
    <source>
        <dbReference type="ARBA" id="ARBA00023136"/>
    </source>
</evidence>
<evidence type="ECO:0000256" key="7">
    <source>
        <dbReference type="ARBA" id="ARBA00023237"/>
    </source>
</evidence>
<dbReference type="InterPro" id="IPR023707">
    <property type="entry name" value="OM_assembly_BamA"/>
</dbReference>
<evidence type="ECO:0000256" key="4">
    <source>
        <dbReference type="ARBA" id="ARBA00022729"/>
    </source>
</evidence>
<dbReference type="Gene3D" id="3.10.20.310">
    <property type="entry name" value="membrane protein fhac"/>
    <property type="match status" value="5"/>
</dbReference>
<evidence type="ECO:0000256" key="3">
    <source>
        <dbReference type="ARBA" id="ARBA00022692"/>
    </source>
</evidence>
<organism evidence="10 11">
    <name type="scientific">Geomobilimonas luticola</name>
    <dbReference type="NCBI Taxonomy" id="1114878"/>
    <lineage>
        <taxon>Bacteria</taxon>
        <taxon>Pseudomonadati</taxon>
        <taxon>Thermodesulfobacteriota</taxon>
        <taxon>Desulfuromonadia</taxon>
        <taxon>Geobacterales</taxon>
        <taxon>Geobacteraceae</taxon>
        <taxon>Geomobilimonas</taxon>
    </lineage>
</organism>
<dbReference type="EMBL" id="JAHCVK010000008">
    <property type="protein sequence ID" value="MBT0654236.1"/>
    <property type="molecule type" value="Genomic_DNA"/>
</dbReference>
<comment type="subcellular location">
    <subcellularLocation>
        <location evidence="1">Membrane</location>
    </subcellularLocation>
</comment>
<keyword evidence="5" id="KW-0677">Repeat</keyword>
<sequence>MMVVLPAGFTRAEGEKITEIQVKGNRRIEAAAILNAIRLKAGDLLYADKVDADIRAIYKLGQFQNITAETVPADKGVVLVYRIVEKGIVRDVKIEGTKELTVEKVRDVLEVKPNTVYSPKDVAGSVKKIRKLYADEGYYLAEVETQTDKRGETDVRVVFKITEGKKVLIKNIAFEGNRAFSPRQLKKVMETGEKWMLSWLTGAGTYKEDVLKNDVNLIADLYFNNGYINVKVGEPKVELLPDKSALVVTIGITEGEQFKTGTIGFKGDLLEKETELAAKMKLKTGDVFSRALLRNDVFALTDVYADKGYAFANVTPQTRLNPESKTIDLVFDMEKGEQVYIDRINVSGNTKTRDKVVRRELRVTEGALYSSTGIKRSKANLMNLGYFEEATISTAKGSGDNKLTMNVDVKEKATGTFSVGAGYSSLDGFIGQGSVQQANFLGLGLKANLSASIGGKSQTYNVGITDPYFLDSKWTFGGDVYRSERDYVDFSRRVTGFDLKGGYPLTDNVSTFMIYKYEDKKVYDQSMALKDSIARGLTTAPETTSTTSSVTASITRNTTDYRLDPSSGMVNTLSAEFAGLGGTNRYARYVTENSLFIPAKWGTVLSLRGTVGHIQAVGGKTISIDELFYLGGINTIRGYNGRTVSPYVANNVVNTDINGISSITPVITYVGGDTETFFNVDYSFPLLKDAGLKGVLFFDAGYAYDGIDKLFSRFQTSYGLGVRWFSPLGPLRLEYGIPINPRTGVDKASGRLEFSIGSFF</sequence>
<dbReference type="PANTHER" id="PTHR12815:SF23">
    <property type="entry name" value="OUTER MEMBRANE PROTEIN ASSEMBLY FACTOR BAMA"/>
    <property type="match status" value="1"/>
</dbReference>
<dbReference type="HAMAP" id="MF_01430">
    <property type="entry name" value="OM_assembly_BamA"/>
    <property type="match status" value="1"/>
</dbReference>
<dbReference type="InterPro" id="IPR000184">
    <property type="entry name" value="Bac_surfAg_D15"/>
</dbReference>
<proteinExistence type="inferred from homology"/>
<dbReference type="PANTHER" id="PTHR12815">
    <property type="entry name" value="SORTING AND ASSEMBLY MACHINERY SAMM50 PROTEIN FAMILY MEMBER"/>
    <property type="match status" value="1"/>
</dbReference>
<feature type="domain" description="POTRA" evidence="9">
    <location>
        <begin position="258"/>
        <end position="336"/>
    </location>
</feature>
<keyword evidence="2" id="KW-1134">Transmembrane beta strand</keyword>
<gene>
    <name evidence="10" type="primary">bamA</name>
    <name evidence="10" type="ORF">KI810_14320</name>
</gene>
<dbReference type="InterPro" id="IPR010827">
    <property type="entry name" value="BamA/TamA_POTRA"/>
</dbReference>
<keyword evidence="11" id="KW-1185">Reference proteome</keyword>
<evidence type="ECO:0000313" key="11">
    <source>
        <dbReference type="Proteomes" id="UP000756860"/>
    </source>
</evidence>